<dbReference type="OrthoDB" id="9795390at2"/>
<dbReference type="PANTHER" id="PTHR10566:SF113">
    <property type="entry name" value="PROTEIN ACTIVITY OF BC1 COMPLEX KINASE 7, CHLOROPLASTIC"/>
    <property type="match status" value="1"/>
</dbReference>
<dbReference type="InterPro" id="IPR011009">
    <property type="entry name" value="Kinase-like_dom_sf"/>
</dbReference>
<organism evidence="4 5">
    <name type="scientific">Tessaracoccus aquimaris</name>
    <dbReference type="NCBI Taxonomy" id="1332264"/>
    <lineage>
        <taxon>Bacteria</taxon>
        <taxon>Bacillati</taxon>
        <taxon>Actinomycetota</taxon>
        <taxon>Actinomycetes</taxon>
        <taxon>Propionibacteriales</taxon>
        <taxon>Propionibacteriaceae</taxon>
        <taxon>Tessaracoccus</taxon>
    </lineage>
</organism>
<dbReference type="RefSeq" id="WP_077687028.1">
    <property type="nucleotide sequence ID" value="NZ_CP019606.1"/>
</dbReference>
<keyword evidence="2" id="KW-0812">Transmembrane</keyword>
<comment type="similarity">
    <text evidence="1">Belongs to the protein kinase superfamily. ADCK protein kinase family.</text>
</comment>
<dbReference type="SUPFAM" id="SSF56112">
    <property type="entry name" value="Protein kinase-like (PK-like)"/>
    <property type="match status" value="1"/>
</dbReference>
<gene>
    <name evidence="4" type="ORF">BW730_15395</name>
</gene>
<proteinExistence type="inferred from homology"/>
<dbReference type="GO" id="GO:0005524">
    <property type="term" value="F:ATP binding"/>
    <property type="evidence" value="ECO:0007669"/>
    <property type="project" value="InterPro"/>
</dbReference>
<dbReference type="GO" id="GO:0004672">
    <property type="term" value="F:protein kinase activity"/>
    <property type="evidence" value="ECO:0007669"/>
    <property type="project" value="InterPro"/>
</dbReference>
<keyword evidence="2" id="KW-1133">Transmembrane helix</keyword>
<keyword evidence="5" id="KW-1185">Reference proteome</keyword>
<evidence type="ECO:0000259" key="3">
    <source>
        <dbReference type="PROSITE" id="PS50011"/>
    </source>
</evidence>
<feature type="transmembrane region" description="Helical" evidence="2">
    <location>
        <begin position="20"/>
        <end position="41"/>
    </location>
</feature>
<reference evidence="5" key="1">
    <citation type="submission" date="2017-02" db="EMBL/GenBank/DDBJ databases">
        <title>Tessaracoccus aquaemaris sp. nov., isolated from the intestine of a Korean rockfish, Sebastes schlegelii, in a marine aquaculture pond.</title>
        <authorList>
            <person name="Tak E.J."/>
            <person name="Bae J.-W."/>
        </authorList>
    </citation>
    <scope>NUCLEOTIDE SEQUENCE [LARGE SCALE GENOMIC DNA]</scope>
    <source>
        <strain evidence="5">NSG39</strain>
    </source>
</reference>
<dbReference type="STRING" id="1332264.BW730_15395"/>
<feature type="transmembrane region" description="Helical" evidence="2">
    <location>
        <begin position="613"/>
        <end position="639"/>
    </location>
</feature>
<feature type="transmembrane region" description="Helical" evidence="2">
    <location>
        <begin position="62"/>
        <end position="84"/>
    </location>
</feature>
<evidence type="ECO:0000313" key="4">
    <source>
        <dbReference type="EMBL" id="AQP48682.1"/>
    </source>
</evidence>
<dbReference type="InterPro" id="IPR000719">
    <property type="entry name" value="Prot_kinase_dom"/>
</dbReference>
<dbReference type="InterPro" id="IPR050154">
    <property type="entry name" value="UbiB_kinase"/>
</dbReference>
<name>A0A1Q2CRE9_9ACTN</name>
<dbReference type="CDD" id="cd05121">
    <property type="entry name" value="ABC1_ADCK3-like"/>
    <property type="match status" value="1"/>
</dbReference>
<dbReference type="InterPro" id="IPR004147">
    <property type="entry name" value="ABC1_dom"/>
</dbReference>
<dbReference type="EMBL" id="CP019606">
    <property type="protein sequence ID" value="AQP48682.1"/>
    <property type="molecule type" value="Genomic_DNA"/>
</dbReference>
<dbReference type="PANTHER" id="PTHR10566">
    <property type="entry name" value="CHAPERONE-ACTIVITY OF BC1 COMPLEX CABC1 -RELATED"/>
    <property type="match status" value="1"/>
</dbReference>
<keyword evidence="2" id="KW-0472">Membrane</keyword>
<accession>A0A1Q2CRE9</accession>
<sequence length="643" mass="69961">MIIGTLINVVVLMYLSRRLLGVPVGWGRTLIVCLLQNAIAWSFADQIVRSLGISEKSPVLPVILVLAVMVGCVIAFDLIVLTILEAIVPTWSVPTLTSVVTGLPAAVRRGRRYVVIWWILLKNGLTAYVGPTPKKDRESPRVARSLRTALTDAGVTFVKFGQMLSTRADLLPAPFIKELSKLHSDVEAEPWRDVRPALAESLDKPIDETFAEIDETPMAAASVAQIHAAKLPDGTDVVVKLQRPKARQQVTADLDILRRLAERLEQGTAWGRQLGAVGLADGFADSLHEELDYTVEVANMRSVAAASDLIVPIPYPELSSERVIVMERIAGKPLSAASDELAAMDAETRAALADRLLSGVLRQIFVHGVFHADLHPGNVILTDDHDLALLDFGSVGRLDRPTRSALIMLLYAVERQDSIAATDALLDLMDRPPTLNDRELEREVGKLMLRYGDGFAPGGSASMFADLLDVVVRFGFRVPPQLAAVFRTLGTLDGTLQLIDPDIDLIALARSRGSELAQSMLGRDAVKAQVEHQVATLMPMLSRLPRRLSRITEQLEDGSLTVNVRAFADQSDRAWLATIGSQLNLSLLGSALLFGGLFLLTRSGGPMLLPTLSIWPFLGITLLFLAFILGARVLAGIFFSARD</sequence>
<protein>
    <recommendedName>
        <fullName evidence="3">Protein kinase domain-containing protein</fullName>
    </recommendedName>
</protein>
<dbReference type="Gene3D" id="1.10.510.10">
    <property type="entry name" value="Transferase(Phosphotransferase) domain 1"/>
    <property type="match status" value="1"/>
</dbReference>
<evidence type="ECO:0000256" key="1">
    <source>
        <dbReference type="ARBA" id="ARBA00009670"/>
    </source>
</evidence>
<feature type="domain" description="Protein kinase" evidence="3">
    <location>
        <begin position="212"/>
        <end position="541"/>
    </location>
</feature>
<dbReference type="Proteomes" id="UP000188145">
    <property type="component" value="Chromosome"/>
</dbReference>
<evidence type="ECO:0000313" key="5">
    <source>
        <dbReference type="Proteomes" id="UP000188145"/>
    </source>
</evidence>
<dbReference type="KEGG" id="tes:BW730_15395"/>
<dbReference type="AlphaFoldDB" id="A0A1Q2CRE9"/>
<feature type="transmembrane region" description="Helical" evidence="2">
    <location>
        <begin position="583"/>
        <end position="601"/>
    </location>
</feature>
<dbReference type="PROSITE" id="PS50011">
    <property type="entry name" value="PROTEIN_KINASE_DOM"/>
    <property type="match status" value="1"/>
</dbReference>
<dbReference type="Pfam" id="PF03109">
    <property type="entry name" value="ABC1"/>
    <property type="match status" value="1"/>
</dbReference>
<evidence type="ECO:0000256" key="2">
    <source>
        <dbReference type="SAM" id="Phobius"/>
    </source>
</evidence>